<dbReference type="OrthoDB" id="5962636at2759"/>
<accession>A0A9W9ZZS3</accession>
<gene>
    <name evidence="5" type="ORF">OS493_025606</name>
</gene>
<feature type="chain" id="PRO_5040812864" description="UPAR/Ly6 domain-containing protein" evidence="4">
    <location>
        <begin position="18"/>
        <end position="319"/>
    </location>
</feature>
<organism evidence="5 6">
    <name type="scientific">Desmophyllum pertusum</name>
    <dbReference type="NCBI Taxonomy" id="174260"/>
    <lineage>
        <taxon>Eukaryota</taxon>
        <taxon>Metazoa</taxon>
        <taxon>Cnidaria</taxon>
        <taxon>Anthozoa</taxon>
        <taxon>Hexacorallia</taxon>
        <taxon>Scleractinia</taxon>
        <taxon>Caryophylliina</taxon>
        <taxon>Caryophylliidae</taxon>
        <taxon>Desmophyllum</taxon>
    </lineage>
</organism>
<reference evidence="5" key="1">
    <citation type="submission" date="2023-01" db="EMBL/GenBank/DDBJ databases">
        <title>Genome assembly of the deep-sea coral Lophelia pertusa.</title>
        <authorList>
            <person name="Herrera S."/>
            <person name="Cordes E."/>
        </authorList>
    </citation>
    <scope>NUCLEOTIDE SEQUENCE</scope>
    <source>
        <strain evidence="5">USNM1676648</strain>
        <tissue evidence="5">Polyp</tissue>
    </source>
</reference>
<keyword evidence="2" id="KW-1015">Disulfide bond</keyword>
<evidence type="ECO:0000256" key="1">
    <source>
        <dbReference type="ARBA" id="ARBA00022729"/>
    </source>
</evidence>
<keyword evidence="1 4" id="KW-0732">Signal</keyword>
<feature type="transmembrane region" description="Helical" evidence="3">
    <location>
        <begin position="302"/>
        <end position="318"/>
    </location>
</feature>
<protein>
    <recommendedName>
        <fullName evidence="7">UPAR/Ly6 domain-containing protein</fullName>
    </recommendedName>
</protein>
<evidence type="ECO:0000313" key="6">
    <source>
        <dbReference type="Proteomes" id="UP001163046"/>
    </source>
</evidence>
<sequence length="319" mass="36263">MMNSVFLPLIFISLASGSFCLRCYQCYSNLSWEDCNKHAIETGECESPNVCLMMHQIFKRNEQQQHNFIKACYNPVWCLPDKCRQTEQSRVDGSWCEAKCCIEEDFCNDGMTPSWERAYGKEATSVTAPCNISCLIVGLLALCTVCTDHKSSIRRTGIIRLASAAEKDMSSVFLPLIFISLVSGSLCLRCYQCYSNLSWEDCNKHAIETDECESPNVCLMMHQIFKRKEQQQHNFIKACYNPVWCLPDKCRQTEQSRVDGSWCEAKCCIEEDFCNDGMTPSWERAYGEEATSVTAPCNISCLIVGLLALCTVLFYTWLS</sequence>
<dbReference type="AlphaFoldDB" id="A0A9W9ZZS3"/>
<evidence type="ECO:0000313" key="5">
    <source>
        <dbReference type="EMBL" id="KAJ7390355.1"/>
    </source>
</evidence>
<evidence type="ECO:0000256" key="3">
    <source>
        <dbReference type="SAM" id="Phobius"/>
    </source>
</evidence>
<dbReference type="Proteomes" id="UP001163046">
    <property type="component" value="Unassembled WGS sequence"/>
</dbReference>
<keyword evidence="6" id="KW-1185">Reference proteome</keyword>
<dbReference type="PANTHER" id="PTHR10036">
    <property type="entry name" value="CD59 GLYCOPROTEIN"/>
    <property type="match status" value="1"/>
</dbReference>
<evidence type="ECO:0000256" key="4">
    <source>
        <dbReference type="SAM" id="SignalP"/>
    </source>
</evidence>
<keyword evidence="3" id="KW-1133">Transmembrane helix</keyword>
<evidence type="ECO:0000256" key="2">
    <source>
        <dbReference type="ARBA" id="ARBA00023157"/>
    </source>
</evidence>
<evidence type="ECO:0008006" key="7">
    <source>
        <dbReference type="Google" id="ProtNLM"/>
    </source>
</evidence>
<dbReference type="PANTHER" id="PTHR10036:SF3">
    <property type="entry name" value="PROTEIN SLEEPLESS-RELATED"/>
    <property type="match status" value="1"/>
</dbReference>
<keyword evidence="3" id="KW-0472">Membrane</keyword>
<proteinExistence type="predicted"/>
<dbReference type="EMBL" id="MU825417">
    <property type="protein sequence ID" value="KAJ7390355.1"/>
    <property type="molecule type" value="Genomic_DNA"/>
</dbReference>
<name>A0A9W9ZZS3_9CNID</name>
<comment type="caution">
    <text evidence="5">The sequence shown here is derived from an EMBL/GenBank/DDBJ whole genome shotgun (WGS) entry which is preliminary data.</text>
</comment>
<keyword evidence="3" id="KW-0812">Transmembrane</keyword>
<feature type="signal peptide" evidence="4">
    <location>
        <begin position="1"/>
        <end position="17"/>
    </location>
</feature>